<dbReference type="AlphaFoldDB" id="A0A3B0ZVY3"/>
<gene>
    <name evidence="1" type="ORF">MNBD_GAMMA21-1105</name>
</gene>
<name>A0A3B0ZVY3_9ZZZZ</name>
<accession>A0A3B0ZVY3</accession>
<dbReference type="EMBL" id="UOFR01000012">
    <property type="protein sequence ID" value="VAW91582.1"/>
    <property type="molecule type" value="Genomic_DNA"/>
</dbReference>
<evidence type="ECO:0000313" key="1">
    <source>
        <dbReference type="EMBL" id="VAW91582.1"/>
    </source>
</evidence>
<sequence length="43" mass="5176">MKSYEQIQKTMTLLRLFTLGEKQRQNKKIILAEKAIELIRKNQ</sequence>
<reference evidence="1" key="1">
    <citation type="submission" date="2018-06" db="EMBL/GenBank/DDBJ databases">
        <authorList>
            <person name="Zhirakovskaya E."/>
        </authorList>
    </citation>
    <scope>NUCLEOTIDE SEQUENCE</scope>
</reference>
<proteinExistence type="predicted"/>
<organism evidence="1">
    <name type="scientific">hydrothermal vent metagenome</name>
    <dbReference type="NCBI Taxonomy" id="652676"/>
    <lineage>
        <taxon>unclassified sequences</taxon>
        <taxon>metagenomes</taxon>
        <taxon>ecological metagenomes</taxon>
    </lineage>
</organism>
<protein>
    <submittedName>
        <fullName evidence="1">Uncharacterized protein</fullName>
    </submittedName>
</protein>